<feature type="compositionally biased region" description="Low complexity" evidence="1">
    <location>
        <begin position="132"/>
        <end position="145"/>
    </location>
</feature>
<dbReference type="InterPro" id="IPR012677">
    <property type="entry name" value="Nucleotide-bd_a/b_plait_sf"/>
</dbReference>
<evidence type="ECO:0000256" key="1">
    <source>
        <dbReference type="SAM" id="MobiDB-lite"/>
    </source>
</evidence>
<dbReference type="CDD" id="cd12254">
    <property type="entry name" value="RRM_hnRNPH_ESRPs_RBM12_like"/>
    <property type="match status" value="1"/>
</dbReference>
<sequence>MVYSQVPGMKDKVGQQQRRVRNSVLQFAFRPRAVPETVVETETTMENGDYDSEPGGARLDTDPFGRNQQGQNHISASSSLNPSSSPWVPNSSQAQQTTSKIDQPEIAELDGTPQYLGANGKIQGRSSIPAQSFGSSSNGTVSYSSGPVRNNYRVGPPKMASQANHGQLTGSSSMGNLGIQTPVRQDIGGLLYNQSDKEVIDLTGDDISSGSDTPKAKGVGNSGLMTEPRNFAPRTMNHLGAPPKFNLIKINNSADPPVPDTQDPFVSSASQVGTIQPSVPVFGSQIDTTHLLATGQIPFPTATGDTVHFDNLPRDDDEPSIQNDITSQIPQLNSTNGGHTANVQNVPVRPVGLSLPQPPQALPLAGNSAAIVPYQASHQAPYQDTFQGGYQLQEAVATYGDAVPDYIRAQRSTQLNRLTGGPTGRPTANEAMHQVNFPFVEPPPRASHFMVRGVIKIGNIPFVTNRSEIIAILGRNSRMLNDTDEPVHIIMERVTGKTTDAYVEFHTLEDASKAVEKHHQNLDRGRVTRIGQRPVEIELSSQAALMKDLFPNARGVFWAGLHPHVLPDNDQEPWDNFKGFVSNEEMTMLVKHVEVPHRSPFSKECPQRPFECLISTLTKFPWQMKGHVTVQQRHAMYKAACDLLRILVGNIRDKHDEVNLTHRLCKRVVAAAMRCEGFSITQKDDIAFIVNMSEMEQRSFGQPRFAESWRHLYVLVPKNGVPLDAIESLELISHVSQWYIALIREETIRYLEMQSFQEKCQTCTIGEATDRYFGFFWRELNLRVGPEFDHMTLATLAMHEYQTLETIIRRALTPSIGH</sequence>
<protein>
    <recommendedName>
        <fullName evidence="2">RRM domain-containing protein</fullName>
    </recommendedName>
</protein>
<evidence type="ECO:0000313" key="4">
    <source>
        <dbReference type="Proteomes" id="UP000070054"/>
    </source>
</evidence>
<reference evidence="3 4" key="1">
    <citation type="submission" date="2014-02" db="EMBL/GenBank/DDBJ databases">
        <title>The genome sequence of Colletotrichum nymphaeae SA-01.</title>
        <authorList>
            <person name="Baroncelli R."/>
            <person name="Thon M.R."/>
        </authorList>
    </citation>
    <scope>NUCLEOTIDE SEQUENCE [LARGE SCALE GENOMIC DNA]</scope>
    <source>
        <strain evidence="3 4">SA-01</strain>
    </source>
</reference>
<dbReference type="GO" id="GO:0003723">
    <property type="term" value="F:RNA binding"/>
    <property type="evidence" value="ECO:0007669"/>
    <property type="project" value="InterPro"/>
</dbReference>
<dbReference type="EMBL" id="JEMN01001041">
    <property type="protein sequence ID" value="KXH50641.1"/>
    <property type="molecule type" value="Genomic_DNA"/>
</dbReference>
<dbReference type="SUPFAM" id="SSF54928">
    <property type="entry name" value="RNA-binding domain, RBD"/>
    <property type="match status" value="1"/>
</dbReference>
<feature type="compositionally biased region" description="Low complexity" evidence="1">
    <location>
        <begin position="72"/>
        <end position="92"/>
    </location>
</feature>
<feature type="domain" description="RRM" evidence="2">
    <location>
        <begin position="454"/>
        <end position="531"/>
    </location>
</feature>
<accession>A0A135TRC6</accession>
<comment type="caution">
    <text evidence="3">The sequence shown here is derived from an EMBL/GenBank/DDBJ whole genome shotgun (WGS) entry which is preliminary data.</text>
</comment>
<keyword evidence="4" id="KW-1185">Reference proteome</keyword>
<gene>
    <name evidence="3" type="ORF">CNYM01_12154</name>
</gene>
<dbReference type="SMART" id="SM00360">
    <property type="entry name" value="RRM"/>
    <property type="match status" value="1"/>
</dbReference>
<dbReference type="InterPro" id="IPR000504">
    <property type="entry name" value="RRM_dom"/>
</dbReference>
<feature type="region of interest" description="Disordered" evidence="1">
    <location>
        <begin position="204"/>
        <end position="224"/>
    </location>
</feature>
<dbReference type="OrthoDB" id="336240at2759"/>
<dbReference type="Proteomes" id="UP000070054">
    <property type="component" value="Unassembled WGS sequence"/>
</dbReference>
<dbReference type="InterPro" id="IPR035979">
    <property type="entry name" value="RBD_domain_sf"/>
</dbReference>
<evidence type="ECO:0000259" key="2">
    <source>
        <dbReference type="SMART" id="SM00360"/>
    </source>
</evidence>
<dbReference type="Gene3D" id="3.30.70.330">
    <property type="match status" value="1"/>
</dbReference>
<name>A0A135TRC6_9PEZI</name>
<evidence type="ECO:0000313" key="3">
    <source>
        <dbReference type="EMBL" id="KXH50641.1"/>
    </source>
</evidence>
<proteinExistence type="predicted"/>
<dbReference type="AlphaFoldDB" id="A0A135TRC6"/>
<organism evidence="3 4">
    <name type="scientific">Colletotrichum nymphaeae SA-01</name>
    <dbReference type="NCBI Taxonomy" id="1460502"/>
    <lineage>
        <taxon>Eukaryota</taxon>
        <taxon>Fungi</taxon>
        <taxon>Dikarya</taxon>
        <taxon>Ascomycota</taxon>
        <taxon>Pezizomycotina</taxon>
        <taxon>Sordariomycetes</taxon>
        <taxon>Hypocreomycetidae</taxon>
        <taxon>Glomerellales</taxon>
        <taxon>Glomerellaceae</taxon>
        <taxon>Colletotrichum</taxon>
        <taxon>Colletotrichum acutatum species complex</taxon>
    </lineage>
</organism>
<feature type="region of interest" description="Disordered" evidence="1">
    <location>
        <begin position="38"/>
        <end position="145"/>
    </location>
</feature>